<dbReference type="PANTHER" id="PTHR30622:SF2">
    <property type="entry name" value="UNDECAPRENYL-DIPHOSPHATASE"/>
    <property type="match status" value="1"/>
</dbReference>
<evidence type="ECO:0000256" key="12">
    <source>
        <dbReference type="ARBA" id="ARBA00023251"/>
    </source>
</evidence>
<feature type="transmembrane region" description="Helical" evidence="17">
    <location>
        <begin position="222"/>
        <end position="243"/>
    </location>
</feature>
<comment type="similarity">
    <text evidence="2 17">Belongs to the UppP family.</text>
</comment>
<dbReference type="RefSeq" id="WP_042535481.1">
    <property type="nucleotide sequence ID" value="NZ_CAXOIH010000019.1"/>
</dbReference>
<reference evidence="18 19" key="1">
    <citation type="submission" date="2014-11" db="EMBL/GenBank/DDBJ databases">
        <authorList>
            <person name="Urmite Genomes Urmite Genomes"/>
        </authorList>
    </citation>
    <scope>NUCLEOTIDE SEQUENCE [LARGE SCALE GENOMIC DNA]</scope>
    <source>
        <strain evidence="18 19">Oc5</strain>
    </source>
</reference>
<evidence type="ECO:0000256" key="15">
    <source>
        <dbReference type="ARBA" id="ARBA00032932"/>
    </source>
</evidence>
<keyword evidence="13 17" id="KW-0961">Cell wall biogenesis/degradation</keyword>
<dbReference type="STRING" id="545501.BN997_04516"/>
<dbReference type="GO" id="GO:0071555">
    <property type="term" value="P:cell wall organization"/>
    <property type="evidence" value="ECO:0007669"/>
    <property type="project" value="UniProtKB-KW"/>
</dbReference>
<comment type="catalytic activity">
    <reaction evidence="16 17">
        <text>di-trans,octa-cis-undecaprenyl diphosphate + H2O = di-trans,octa-cis-undecaprenyl phosphate + phosphate + H(+)</text>
        <dbReference type="Rhea" id="RHEA:28094"/>
        <dbReference type="ChEBI" id="CHEBI:15377"/>
        <dbReference type="ChEBI" id="CHEBI:15378"/>
        <dbReference type="ChEBI" id="CHEBI:43474"/>
        <dbReference type="ChEBI" id="CHEBI:58405"/>
        <dbReference type="ChEBI" id="CHEBI:60392"/>
        <dbReference type="EC" id="3.6.1.27"/>
    </reaction>
</comment>
<dbReference type="GO" id="GO:0046677">
    <property type="term" value="P:response to antibiotic"/>
    <property type="evidence" value="ECO:0007669"/>
    <property type="project" value="UniProtKB-UniRule"/>
</dbReference>
<dbReference type="EC" id="3.6.1.27" evidence="3 17"/>
<evidence type="ECO:0000256" key="4">
    <source>
        <dbReference type="ARBA" id="ARBA00021581"/>
    </source>
</evidence>
<feature type="transmembrane region" description="Helical" evidence="17">
    <location>
        <begin position="48"/>
        <end position="66"/>
    </location>
</feature>
<keyword evidence="9 17" id="KW-0573">Peptidoglycan synthesis</keyword>
<keyword evidence="8 17" id="KW-0133">Cell shape</keyword>
<evidence type="ECO:0000256" key="14">
    <source>
        <dbReference type="ARBA" id="ARBA00032707"/>
    </source>
</evidence>
<comment type="subcellular location">
    <subcellularLocation>
        <location evidence="1 17">Cell membrane</location>
        <topology evidence="1 17">Multi-pass membrane protein</topology>
    </subcellularLocation>
</comment>
<dbReference type="OrthoDB" id="9808289at2"/>
<accession>A0A0A1MYG0</accession>
<dbReference type="PANTHER" id="PTHR30622">
    <property type="entry name" value="UNDECAPRENYL-DIPHOSPHATASE"/>
    <property type="match status" value="1"/>
</dbReference>
<keyword evidence="19" id="KW-1185">Reference proteome</keyword>
<dbReference type="GO" id="GO:0008360">
    <property type="term" value="P:regulation of cell shape"/>
    <property type="evidence" value="ECO:0007669"/>
    <property type="project" value="UniProtKB-KW"/>
</dbReference>
<evidence type="ECO:0000256" key="5">
    <source>
        <dbReference type="ARBA" id="ARBA00022475"/>
    </source>
</evidence>
<comment type="miscellaneous">
    <text evidence="17">Bacitracin is thought to be involved in the inhibition of peptidoglycan synthesis by sequestering undecaprenyl diphosphate, thereby reducing the pool of lipid carrier available.</text>
</comment>
<evidence type="ECO:0000256" key="1">
    <source>
        <dbReference type="ARBA" id="ARBA00004651"/>
    </source>
</evidence>
<dbReference type="Proteomes" id="UP000040453">
    <property type="component" value="Unassembled WGS sequence"/>
</dbReference>
<gene>
    <name evidence="17 18" type="primary">uppP</name>
    <name evidence="18" type="ORF">BN997_04516</name>
</gene>
<dbReference type="GO" id="GO:0009252">
    <property type="term" value="P:peptidoglycan biosynthetic process"/>
    <property type="evidence" value="ECO:0007669"/>
    <property type="project" value="UniProtKB-KW"/>
</dbReference>
<dbReference type="HAMAP" id="MF_01006">
    <property type="entry name" value="Undec_diphosphatase"/>
    <property type="match status" value="1"/>
</dbReference>
<evidence type="ECO:0000256" key="2">
    <source>
        <dbReference type="ARBA" id="ARBA00010621"/>
    </source>
</evidence>
<evidence type="ECO:0000313" key="19">
    <source>
        <dbReference type="Proteomes" id="UP000040453"/>
    </source>
</evidence>
<dbReference type="GO" id="GO:0050380">
    <property type="term" value="F:undecaprenyl-diphosphatase activity"/>
    <property type="evidence" value="ECO:0007669"/>
    <property type="project" value="UniProtKB-UniRule"/>
</dbReference>
<organism evidence="18 19">
    <name type="scientific">Oceanobacillus oncorhynchi</name>
    <dbReference type="NCBI Taxonomy" id="545501"/>
    <lineage>
        <taxon>Bacteria</taxon>
        <taxon>Bacillati</taxon>
        <taxon>Bacillota</taxon>
        <taxon>Bacilli</taxon>
        <taxon>Bacillales</taxon>
        <taxon>Bacillaceae</taxon>
        <taxon>Oceanobacillus</taxon>
    </lineage>
</organism>
<proteinExistence type="inferred from homology"/>
<keyword evidence="7 17" id="KW-0378">Hydrolase</keyword>
<evidence type="ECO:0000256" key="10">
    <source>
        <dbReference type="ARBA" id="ARBA00022989"/>
    </source>
</evidence>
<feature type="transmembrane region" description="Helical" evidence="17">
    <location>
        <begin position="192"/>
        <end position="210"/>
    </location>
</feature>
<feature type="transmembrane region" description="Helical" evidence="17">
    <location>
        <begin position="255"/>
        <end position="272"/>
    </location>
</feature>
<evidence type="ECO:0000313" key="18">
    <source>
        <dbReference type="EMBL" id="CEI84564.1"/>
    </source>
</evidence>
<feature type="transmembrane region" description="Helical" evidence="17">
    <location>
        <begin position="92"/>
        <end position="113"/>
    </location>
</feature>
<dbReference type="InterPro" id="IPR003824">
    <property type="entry name" value="UppP"/>
</dbReference>
<dbReference type="Pfam" id="PF02673">
    <property type="entry name" value="BacA"/>
    <property type="match status" value="1"/>
</dbReference>
<protein>
    <recommendedName>
        <fullName evidence="4 17">Undecaprenyl-diphosphatase</fullName>
        <ecNumber evidence="3 17">3.6.1.27</ecNumber>
    </recommendedName>
    <alternativeName>
        <fullName evidence="15 17">Bacitracin resistance protein</fullName>
    </alternativeName>
    <alternativeName>
        <fullName evidence="14 17">Undecaprenyl pyrophosphate phosphatase</fullName>
    </alternativeName>
</protein>
<dbReference type="AlphaFoldDB" id="A0A0A1MYG0"/>
<evidence type="ECO:0000256" key="13">
    <source>
        <dbReference type="ARBA" id="ARBA00023316"/>
    </source>
</evidence>
<keyword evidence="11 17" id="KW-0472">Membrane</keyword>
<comment type="function">
    <text evidence="17">Catalyzes the dephosphorylation of undecaprenyl diphosphate (UPP). Confers resistance to bacitracin.</text>
</comment>
<keyword evidence="12 17" id="KW-0046">Antibiotic resistance</keyword>
<evidence type="ECO:0000256" key="9">
    <source>
        <dbReference type="ARBA" id="ARBA00022984"/>
    </source>
</evidence>
<evidence type="ECO:0000256" key="3">
    <source>
        <dbReference type="ARBA" id="ARBA00012374"/>
    </source>
</evidence>
<keyword evidence="10 17" id="KW-1133">Transmembrane helix</keyword>
<evidence type="ECO:0000256" key="11">
    <source>
        <dbReference type="ARBA" id="ARBA00023136"/>
    </source>
</evidence>
<dbReference type="EMBL" id="CDGG01000001">
    <property type="protein sequence ID" value="CEI84564.1"/>
    <property type="molecule type" value="Genomic_DNA"/>
</dbReference>
<evidence type="ECO:0000256" key="8">
    <source>
        <dbReference type="ARBA" id="ARBA00022960"/>
    </source>
</evidence>
<feature type="transmembrane region" description="Helical" evidence="17">
    <location>
        <begin position="119"/>
        <end position="140"/>
    </location>
</feature>
<name>A0A0A1MYG0_9BACI</name>
<keyword evidence="6 17" id="KW-0812">Transmembrane</keyword>
<sequence>MDALSNLWTLIQYFVLGIVQGVTEPIPVSSSGHLIIVRELFNIEARGLSFEIFVNFASLLAVMLIYRKDIIRLIVSTWKFLFKGDKTVKSDFMFVVYLVIATIPVGIIGVLFGDALGETLSGTNVVGITLLITALALWIIRNLRGRKQDGDLSTKDAIIVGLVQSIAVTPGISRSGATIVASMLVGMKKETALRFSFLLYIPVSLGTGILEIPEIASDPAMSYLWAPYLVAFITSFIASYFALKWFMNVMRHGKLEYFAYYCVIVGILVLIFL</sequence>
<dbReference type="GO" id="GO:0005886">
    <property type="term" value="C:plasma membrane"/>
    <property type="evidence" value="ECO:0007669"/>
    <property type="project" value="UniProtKB-SubCell"/>
</dbReference>
<evidence type="ECO:0000256" key="16">
    <source>
        <dbReference type="ARBA" id="ARBA00047594"/>
    </source>
</evidence>
<evidence type="ECO:0000256" key="7">
    <source>
        <dbReference type="ARBA" id="ARBA00022801"/>
    </source>
</evidence>
<evidence type="ECO:0000256" key="17">
    <source>
        <dbReference type="HAMAP-Rule" id="MF_01006"/>
    </source>
</evidence>
<keyword evidence="5 17" id="KW-1003">Cell membrane</keyword>
<evidence type="ECO:0000256" key="6">
    <source>
        <dbReference type="ARBA" id="ARBA00022692"/>
    </source>
</evidence>